<keyword evidence="3" id="KW-1133">Transmembrane helix</keyword>
<keyword evidence="1" id="KW-0175">Coiled coil</keyword>
<feature type="region of interest" description="Disordered" evidence="2">
    <location>
        <begin position="626"/>
        <end position="656"/>
    </location>
</feature>
<reference evidence="4 5" key="1">
    <citation type="submission" date="2024-02" db="EMBL/GenBank/DDBJ databases">
        <authorList>
            <person name="Chen Y."/>
            <person name="Shah S."/>
            <person name="Dougan E. K."/>
            <person name="Thang M."/>
            <person name="Chan C."/>
        </authorList>
    </citation>
    <scope>NUCLEOTIDE SEQUENCE [LARGE SCALE GENOMIC DNA]</scope>
</reference>
<evidence type="ECO:0000256" key="2">
    <source>
        <dbReference type="SAM" id="MobiDB-lite"/>
    </source>
</evidence>
<organism evidence="4 5">
    <name type="scientific">Durusdinium trenchii</name>
    <dbReference type="NCBI Taxonomy" id="1381693"/>
    <lineage>
        <taxon>Eukaryota</taxon>
        <taxon>Sar</taxon>
        <taxon>Alveolata</taxon>
        <taxon>Dinophyceae</taxon>
        <taxon>Suessiales</taxon>
        <taxon>Symbiodiniaceae</taxon>
        <taxon>Durusdinium</taxon>
    </lineage>
</organism>
<accession>A0ABP0HXQ5</accession>
<feature type="coiled-coil region" evidence="1">
    <location>
        <begin position="95"/>
        <end position="122"/>
    </location>
</feature>
<keyword evidence="3" id="KW-0812">Transmembrane</keyword>
<dbReference type="Proteomes" id="UP001642464">
    <property type="component" value="Unassembled WGS sequence"/>
</dbReference>
<evidence type="ECO:0000256" key="3">
    <source>
        <dbReference type="SAM" id="Phobius"/>
    </source>
</evidence>
<keyword evidence="3" id="KW-0472">Membrane</keyword>
<evidence type="ECO:0000313" key="4">
    <source>
        <dbReference type="EMBL" id="CAK8994994.1"/>
    </source>
</evidence>
<protein>
    <submittedName>
        <fullName evidence="4">Attractin</fullName>
    </submittedName>
</protein>
<dbReference type="PANTHER" id="PTHR11319:SF35">
    <property type="entry name" value="OUTER MEMBRANE PROTEIN PMPC-RELATED"/>
    <property type="match status" value="1"/>
</dbReference>
<dbReference type="EMBL" id="CAXAMM010002158">
    <property type="protein sequence ID" value="CAK8994994.1"/>
    <property type="molecule type" value="Genomic_DNA"/>
</dbReference>
<evidence type="ECO:0000256" key="1">
    <source>
        <dbReference type="SAM" id="Coils"/>
    </source>
</evidence>
<feature type="region of interest" description="Disordered" evidence="2">
    <location>
        <begin position="334"/>
        <end position="364"/>
    </location>
</feature>
<sequence>MDTTFGASETQNSSRDGSTNNSVPAVALGISFEVLDGSPVDKDQFSEVLRQVFSGMKRIDTSRIAVRFAAATLRRLSSTMTVIVTMNYRTAEEAQEALDMDVNEVSSQIQEAAQESMALEVQPTVSEPEVESVEVRCEGNRAIPPGVVALTSDDCKCGPGFGLKDGECLACQPGEWKSTIEDNTCHDCRYKSNSGNGSCSSVCPINADSSPGSTAESDCQCRMGFHKKTEVGQDTFECASCFDYVGVMCPGGETNPVAKQGYFQTGPTMAVECRVRMMDEACSVVGDFGLEKLPAFTWSQEAADSAFQSSLLEFSLSDLKMILQYLVEKQQLQNDQDVGSKRPASVGAGDTISPGGSSDDPDEKDLEKYEKYDFGLFPPSTTARDVWRYSFPVMWVCLVRVWPEILSSCLKLIWCSPVPEYNKAEDEPIIVQRLMMHPDIRCWEGDHLPSAALSAAGLVLWCAGIPCSLYWVIQNLEDRYSMDSSRRYGNVIHGLDPSFWWWDIIVKRFDTLLMLLVNSTSIADDARAKLLLFPILSGMQLALMAWFKPYTKSRSNILNYLEFGLLLVRFVLFSTIALIIIIYPSAAFAWFLGGSLLFIMACTLMLFGIHFLKQFLKEEIDKIEEQPEDPKLDENKPRARSCRERAINMAGRRRVS</sequence>
<feature type="transmembrane region" description="Helical" evidence="3">
    <location>
        <begin position="589"/>
        <end position="612"/>
    </location>
</feature>
<feature type="region of interest" description="Disordered" evidence="2">
    <location>
        <begin position="1"/>
        <end position="20"/>
    </location>
</feature>
<comment type="caution">
    <text evidence="4">The sequence shown here is derived from an EMBL/GenBank/DDBJ whole genome shotgun (WGS) entry which is preliminary data.</text>
</comment>
<proteinExistence type="predicted"/>
<gene>
    <name evidence="4" type="ORF">SCF082_LOCUS4169</name>
</gene>
<feature type="transmembrane region" description="Helical" evidence="3">
    <location>
        <begin position="451"/>
        <end position="473"/>
    </location>
</feature>
<feature type="transmembrane region" description="Helical" evidence="3">
    <location>
        <begin position="559"/>
        <end position="583"/>
    </location>
</feature>
<evidence type="ECO:0000313" key="5">
    <source>
        <dbReference type="Proteomes" id="UP001642464"/>
    </source>
</evidence>
<keyword evidence="5" id="KW-1185">Reference proteome</keyword>
<name>A0ABP0HXQ5_9DINO</name>
<feature type="compositionally biased region" description="Basic and acidic residues" evidence="2">
    <location>
        <begin position="626"/>
        <end position="646"/>
    </location>
</feature>
<dbReference type="PANTHER" id="PTHR11319">
    <property type="entry name" value="G PROTEIN-COUPLED RECEPTOR-RELATED"/>
    <property type="match status" value="1"/>
</dbReference>